<sequence length="131" mass="14044">MSTTFIGGFSARHIPSLFIATTFTLGGLLPFWDPARAMREYGFPGHVADARAARSPFAAYGSRTTMIGVLMWACYARRDLVFLDTILSSLLVAGVADGYLCWREGVPGRGVFRFACSVALGGWGLLGLTSG</sequence>
<dbReference type="Proteomes" id="UP001163324">
    <property type="component" value="Chromosome 3"/>
</dbReference>
<proteinExistence type="predicted"/>
<keyword evidence="2" id="KW-1185">Reference proteome</keyword>
<evidence type="ECO:0000313" key="2">
    <source>
        <dbReference type="Proteomes" id="UP001163324"/>
    </source>
</evidence>
<reference evidence="1" key="1">
    <citation type="submission" date="2022-10" db="EMBL/GenBank/DDBJ databases">
        <title>Complete Genome of Trichothecium roseum strain YXFP-22015, a Plant Pathogen Isolated from Citrus.</title>
        <authorList>
            <person name="Wang Y."/>
            <person name="Zhu L."/>
        </authorList>
    </citation>
    <scope>NUCLEOTIDE SEQUENCE</scope>
    <source>
        <strain evidence="1">YXFP-22015</strain>
    </source>
</reference>
<protein>
    <submittedName>
        <fullName evidence="1">Uncharacterized protein</fullName>
    </submittedName>
</protein>
<dbReference type="EMBL" id="CM047942">
    <property type="protein sequence ID" value="KAI9901032.1"/>
    <property type="molecule type" value="Genomic_DNA"/>
</dbReference>
<gene>
    <name evidence="1" type="ORF">N3K66_002849</name>
</gene>
<name>A0ACC0V4E9_9HYPO</name>
<evidence type="ECO:0000313" key="1">
    <source>
        <dbReference type="EMBL" id="KAI9901032.1"/>
    </source>
</evidence>
<accession>A0ACC0V4E9</accession>
<organism evidence="1 2">
    <name type="scientific">Trichothecium roseum</name>
    <dbReference type="NCBI Taxonomy" id="47278"/>
    <lineage>
        <taxon>Eukaryota</taxon>
        <taxon>Fungi</taxon>
        <taxon>Dikarya</taxon>
        <taxon>Ascomycota</taxon>
        <taxon>Pezizomycotina</taxon>
        <taxon>Sordariomycetes</taxon>
        <taxon>Hypocreomycetidae</taxon>
        <taxon>Hypocreales</taxon>
        <taxon>Hypocreales incertae sedis</taxon>
        <taxon>Trichothecium</taxon>
    </lineage>
</organism>
<comment type="caution">
    <text evidence="1">The sequence shown here is derived from an EMBL/GenBank/DDBJ whole genome shotgun (WGS) entry which is preliminary data.</text>
</comment>